<evidence type="ECO:0000313" key="1">
    <source>
        <dbReference type="EMBL" id="GAA4718638.1"/>
    </source>
</evidence>
<evidence type="ECO:0000313" key="2">
    <source>
        <dbReference type="Proteomes" id="UP001500556"/>
    </source>
</evidence>
<accession>A0ABP8Y2L1</accession>
<protein>
    <submittedName>
        <fullName evidence="1">DUF3515 family protein</fullName>
    </submittedName>
</protein>
<keyword evidence="2" id="KW-1185">Reference proteome</keyword>
<comment type="caution">
    <text evidence="1">The sequence shown here is derived from an EMBL/GenBank/DDBJ whole genome shotgun (WGS) entry which is preliminary data.</text>
</comment>
<organism evidence="1 2">
    <name type="scientific">Pedococcus ginsenosidimutans</name>
    <dbReference type="NCBI Taxonomy" id="490570"/>
    <lineage>
        <taxon>Bacteria</taxon>
        <taxon>Bacillati</taxon>
        <taxon>Actinomycetota</taxon>
        <taxon>Actinomycetes</taxon>
        <taxon>Micrococcales</taxon>
        <taxon>Intrasporangiaceae</taxon>
        <taxon>Pedococcus</taxon>
    </lineage>
</organism>
<dbReference type="Proteomes" id="UP001500556">
    <property type="component" value="Unassembled WGS sequence"/>
</dbReference>
<dbReference type="EMBL" id="BAABLO010000004">
    <property type="protein sequence ID" value="GAA4718638.1"/>
    <property type="molecule type" value="Genomic_DNA"/>
</dbReference>
<dbReference type="RefSeq" id="WP_345502216.1">
    <property type="nucleotide sequence ID" value="NZ_BAABLO010000004.1"/>
</dbReference>
<name>A0ABP8Y2L1_9MICO</name>
<reference evidence="2" key="1">
    <citation type="journal article" date="2019" name="Int. J. Syst. Evol. Microbiol.">
        <title>The Global Catalogue of Microorganisms (GCM) 10K type strain sequencing project: providing services to taxonomists for standard genome sequencing and annotation.</title>
        <authorList>
            <consortium name="The Broad Institute Genomics Platform"/>
            <consortium name="The Broad Institute Genome Sequencing Center for Infectious Disease"/>
            <person name="Wu L."/>
            <person name="Ma J."/>
        </authorList>
    </citation>
    <scope>NUCLEOTIDE SEQUENCE [LARGE SCALE GENOMIC DNA]</scope>
    <source>
        <strain evidence="2">JCM 18961</strain>
    </source>
</reference>
<proteinExistence type="predicted"/>
<gene>
    <name evidence="1" type="ORF">GCM10025782_14890</name>
</gene>
<sequence>MHRAARRRRLLVAAAGLLVLGVAGGVLYAVRHHGIEVAAPPHSRACEAAMSLMPSTVARQPASDAFVAAKGDPRDIRVWGDPVVIATCGWPALGPTSEQCLDVDGVDWVAQPLSDGVRFTTFGRAPAIEVLVPHAYDPAPLLLPAFGPAAKALPSTGRTCS</sequence>